<feature type="region of interest" description="Disordered" evidence="1">
    <location>
        <begin position="262"/>
        <end position="344"/>
    </location>
</feature>
<reference evidence="3" key="1">
    <citation type="journal article" date="2010" name="Genome Res.">
        <title>Population genomic sequencing of Coccidioides fungi reveals recent hybridization and transposon control.</title>
        <authorList>
            <person name="Neafsey D.E."/>
            <person name="Barker B.M."/>
            <person name="Sharpton T.J."/>
            <person name="Stajich J.E."/>
            <person name="Park D.J."/>
            <person name="Whiston E."/>
            <person name="Hung C.-Y."/>
            <person name="McMahan C."/>
            <person name="White J."/>
            <person name="Sykes S."/>
            <person name="Heiman D."/>
            <person name="Young S."/>
            <person name="Zeng Q."/>
            <person name="Abouelleil A."/>
            <person name="Aftuck L."/>
            <person name="Bessette D."/>
            <person name="Brown A."/>
            <person name="FitzGerald M."/>
            <person name="Lui A."/>
            <person name="Macdonald J.P."/>
            <person name="Priest M."/>
            <person name="Orbach M.J."/>
            <person name="Galgiani J.N."/>
            <person name="Kirkland T.N."/>
            <person name="Cole G.T."/>
            <person name="Birren B.W."/>
            <person name="Henn M.R."/>
            <person name="Taylor J.W."/>
            <person name="Rounsley S.D."/>
        </authorList>
    </citation>
    <scope>NUCLEOTIDE SEQUENCE [LARGE SCALE GENOMIC DNA]</scope>
    <source>
        <strain evidence="3">RMSCC 2394</strain>
    </source>
</reference>
<dbReference type="AlphaFoldDB" id="A0A0J6YT96"/>
<dbReference type="EMBL" id="DS028101">
    <property type="protein sequence ID" value="KMP10208.1"/>
    <property type="molecule type" value="Genomic_DNA"/>
</dbReference>
<evidence type="ECO:0000313" key="2">
    <source>
        <dbReference type="EMBL" id="KMP10208.1"/>
    </source>
</evidence>
<feature type="region of interest" description="Disordered" evidence="1">
    <location>
        <begin position="615"/>
        <end position="664"/>
    </location>
</feature>
<feature type="compositionally biased region" description="Polar residues" evidence="1">
    <location>
        <begin position="262"/>
        <end position="279"/>
    </location>
</feature>
<organism evidence="2 3">
    <name type="scientific">Coccidioides immitis RMSCC 2394</name>
    <dbReference type="NCBI Taxonomy" id="404692"/>
    <lineage>
        <taxon>Eukaryota</taxon>
        <taxon>Fungi</taxon>
        <taxon>Dikarya</taxon>
        <taxon>Ascomycota</taxon>
        <taxon>Pezizomycotina</taxon>
        <taxon>Eurotiomycetes</taxon>
        <taxon>Eurotiomycetidae</taxon>
        <taxon>Onygenales</taxon>
        <taxon>Onygenaceae</taxon>
        <taxon>Coccidioides</taxon>
    </lineage>
</organism>
<evidence type="ECO:0000313" key="3">
    <source>
        <dbReference type="Proteomes" id="UP000054565"/>
    </source>
</evidence>
<evidence type="ECO:0000256" key="1">
    <source>
        <dbReference type="SAM" id="MobiDB-lite"/>
    </source>
</evidence>
<feature type="compositionally biased region" description="Basic and acidic residues" evidence="1">
    <location>
        <begin position="647"/>
        <end position="656"/>
    </location>
</feature>
<proteinExistence type="predicted"/>
<gene>
    <name evidence="2" type="ORF">CIRG_09889</name>
</gene>
<protein>
    <submittedName>
        <fullName evidence="2">Uncharacterized protein</fullName>
    </submittedName>
</protein>
<feature type="compositionally biased region" description="Low complexity" evidence="1">
    <location>
        <begin position="328"/>
        <end position="344"/>
    </location>
</feature>
<sequence length="794" mass="86759">MRPFNKTDVEWALHILTHAPDVILKETRGTIIATIVKLRRKLKDDVDGVNSLLDSFRAKSTAVKNLGEKDLNTIIDFTLQEADIRFSHTKANQPNDNTPQSIARSLCAHRSLGFEYDNYLKQRYQYSKVHKLASDCSKTDGQKDDHTLEFLRSNSYGTGWPERKAVNLGIKLLVFEKIFGDPGISTFAMHSLSKFRDIQYRLLPIIVGLMREENAYADLGRIATEYGQIIHNTQKLYNRKADEIRHALGLVAIPFTIQNDDGNSAQNGPIPTSITQPSQAAAGPISFSSQPNNGTLSPGNRIEGVDNDEETSMINSDEADGYHEPCVSAPSGVEASGSASSEMSSVEMVGTVLGVVDTLEPADGHSCEPVDVPQARRPPINILNVFQPTSRGPVRSSSDEGLQALAAVAMQEEPGSSSGHHRQSNAQINQFNIVPCPRMEIQQVEQTSDGLTAERDADNDDIQRSNASIHAYMPIQPLNFQAQSRTLSSISWGQDSTTAGQSLGYEPATQRAQEELATAEVLTSLPSYTHRSVNEGNSTVPAMGHGTMGLLGPTPPEINPTAPRSPHNPSSYIPTPTAAESVQEIGSDGLQGTAPGVISRFEQAAAMQQSSSPGFATVIPHSPNDRESPTAPTNPAEHVSNNASKRRYTENNAHENLKRRRQLRRDCQASVQTNPAPVTTSNHQNPFITGISPSSPPDFAMASNENHLDPNPDSYPISVDMDEYSTLFSIDTDGFSMLSYIDMDQYSMLQGADNNPPMWSFLDDEFGVLGNAECAFDSFGIRSGYKYDNNRRLP</sequence>
<accession>A0A0J6YT96</accession>
<name>A0A0J6YT96_COCIT</name>
<feature type="compositionally biased region" description="Polar residues" evidence="1">
    <location>
        <begin position="286"/>
        <end position="298"/>
    </location>
</feature>
<dbReference type="Proteomes" id="UP000054565">
    <property type="component" value="Unassembled WGS sequence"/>
</dbReference>